<dbReference type="FunFam" id="3.40.50.360:FF:000001">
    <property type="entry name" value="NAD(P)H dehydrogenase (Quinone) FQR1-like"/>
    <property type="match status" value="1"/>
</dbReference>
<proteinExistence type="inferred from homology"/>
<dbReference type="GO" id="GO:0032126">
    <property type="term" value="C:eisosome"/>
    <property type="evidence" value="ECO:0007669"/>
    <property type="project" value="UniProtKB-ARBA"/>
</dbReference>
<feature type="region of interest" description="Disordered" evidence="2">
    <location>
        <begin position="214"/>
        <end position="248"/>
    </location>
</feature>
<evidence type="ECO:0000256" key="1">
    <source>
        <dbReference type="ARBA" id="ARBA00006961"/>
    </source>
</evidence>
<dbReference type="InterPro" id="IPR010089">
    <property type="entry name" value="Flavoprotein_WrbA-like"/>
</dbReference>
<dbReference type="SUPFAM" id="SSF52218">
    <property type="entry name" value="Flavoproteins"/>
    <property type="match status" value="1"/>
</dbReference>
<dbReference type="AlphaFoldDB" id="A0A0H5BY47"/>
<dbReference type="InterPro" id="IPR029039">
    <property type="entry name" value="Flavoprotein-like_sf"/>
</dbReference>
<dbReference type="NCBIfam" id="NF002999">
    <property type="entry name" value="PRK03767.1"/>
    <property type="match status" value="1"/>
</dbReference>
<dbReference type="NCBIfam" id="TIGR01755">
    <property type="entry name" value="flav_wrbA"/>
    <property type="match status" value="1"/>
</dbReference>
<evidence type="ECO:0000313" key="4">
    <source>
        <dbReference type="EMBL" id="CEP20241.1"/>
    </source>
</evidence>
<dbReference type="Gene3D" id="3.40.50.360">
    <property type="match status" value="1"/>
</dbReference>
<evidence type="ECO:0000259" key="3">
    <source>
        <dbReference type="PROSITE" id="PS50902"/>
    </source>
</evidence>
<name>A0A0H5BY47_CYBJN</name>
<feature type="domain" description="Flavodoxin-like" evidence="3">
    <location>
        <begin position="4"/>
        <end position="193"/>
    </location>
</feature>
<comment type="similarity">
    <text evidence="1">Belongs to the WrbA family.</text>
</comment>
<evidence type="ECO:0000313" key="5">
    <source>
        <dbReference type="Proteomes" id="UP000038830"/>
    </source>
</evidence>
<dbReference type="PANTHER" id="PTHR30546">
    <property type="entry name" value="FLAVODOXIN-RELATED PROTEIN WRBA-RELATED"/>
    <property type="match status" value="1"/>
</dbReference>
<feature type="compositionally biased region" description="Basic and acidic residues" evidence="2">
    <location>
        <begin position="238"/>
        <end position="247"/>
    </location>
</feature>
<dbReference type="InterPro" id="IPR005025">
    <property type="entry name" value="FMN_Rdtase-like_dom"/>
</dbReference>
<dbReference type="InterPro" id="IPR008254">
    <property type="entry name" value="Flavodoxin/NO_synth"/>
</dbReference>
<dbReference type="GO" id="GO:0010181">
    <property type="term" value="F:FMN binding"/>
    <property type="evidence" value="ECO:0007669"/>
    <property type="project" value="InterPro"/>
</dbReference>
<protein>
    <submittedName>
        <fullName evidence="4">YCP4 protein</fullName>
    </submittedName>
</protein>
<dbReference type="GO" id="GO:0003955">
    <property type="term" value="F:NAD(P)H dehydrogenase (quinone) activity"/>
    <property type="evidence" value="ECO:0007669"/>
    <property type="project" value="InterPro"/>
</dbReference>
<dbReference type="Pfam" id="PF03358">
    <property type="entry name" value="FMN_red"/>
    <property type="match status" value="1"/>
</dbReference>
<dbReference type="GO" id="GO:0160020">
    <property type="term" value="P:positive regulation of ferroptosis"/>
    <property type="evidence" value="ECO:0007669"/>
    <property type="project" value="UniProtKB-ARBA"/>
</dbReference>
<dbReference type="PANTHER" id="PTHR30546:SF23">
    <property type="entry name" value="FLAVOPROTEIN-LIKE PROTEIN YCP4-RELATED"/>
    <property type="match status" value="1"/>
</dbReference>
<sequence>MAKIAIIQYSTYGHVTQLAKEVQQGIVQAGGEADIFQVPETLNEEVLTLIHAPAKPADIPVASVETLQQYDAFLFGLPTRFGTVPAQFLSFWGATGGLWASGALHGKPYGLFVSTGSPNGGQEVTIRNSLSLFSHHGMIYVPLGYKNSFGQLTNLEEPHGGSPWGAGAYAGSDGSRQPSELEKKIAFIQGETFYGIVKKYISTTSTSTAAVSAEPVKEEATKATQSVKKTAEAARASEPAKEEKTEGSKCCVIM</sequence>
<dbReference type="PROSITE" id="PS50902">
    <property type="entry name" value="FLAVODOXIN_LIKE"/>
    <property type="match status" value="1"/>
</dbReference>
<dbReference type="GO" id="GO:0016020">
    <property type="term" value="C:membrane"/>
    <property type="evidence" value="ECO:0007669"/>
    <property type="project" value="TreeGrafter"/>
</dbReference>
<gene>
    <name evidence="4" type="primary">YCP4</name>
    <name evidence="4" type="ORF">BN1211_0035</name>
</gene>
<dbReference type="Proteomes" id="UP000038830">
    <property type="component" value="Unassembled WGS sequence"/>
</dbReference>
<dbReference type="EMBL" id="CDQK01000001">
    <property type="protein sequence ID" value="CEP20241.1"/>
    <property type="molecule type" value="Genomic_DNA"/>
</dbReference>
<accession>A0A0H5BY47</accession>
<organism evidence="4 5">
    <name type="scientific">Cyberlindnera jadinii (strain ATCC 18201 / CBS 1600 / BCRC 20928 / JCM 3617 / NBRC 0987 / NRRL Y-1542)</name>
    <name type="common">Torula yeast</name>
    <name type="synonym">Candida utilis</name>
    <dbReference type="NCBI Taxonomy" id="983966"/>
    <lineage>
        <taxon>Eukaryota</taxon>
        <taxon>Fungi</taxon>
        <taxon>Dikarya</taxon>
        <taxon>Ascomycota</taxon>
        <taxon>Saccharomycotina</taxon>
        <taxon>Saccharomycetes</taxon>
        <taxon>Phaffomycetales</taxon>
        <taxon>Phaffomycetaceae</taxon>
        <taxon>Cyberlindnera</taxon>
    </lineage>
</organism>
<reference evidence="5" key="1">
    <citation type="journal article" date="2015" name="J. Biotechnol.">
        <title>The structure of the Cyberlindnera jadinii genome and its relation to Candida utilis analyzed by the occurrence of single nucleotide polymorphisms.</title>
        <authorList>
            <person name="Rupp O."/>
            <person name="Brinkrolf K."/>
            <person name="Buerth C."/>
            <person name="Kunigo M."/>
            <person name="Schneider J."/>
            <person name="Jaenicke S."/>
            <person name="Goesmann A."/>
            <person name="Puehler A."/>
            <person name="Jaeger K.-E."/>
            <person name="Ernst J.F."/>
        </authorList>
    </citation>
    <scope>NUCLEOTIDE SEQUENCE [LARGE SCALE GENOMIC DNA]</scope>
    <source>
        <strain evidence="5">ATCC 18201 / CBS 1600 / BCRC 20928 / JCM 3617 / NBRC 0987 / NRRL Y-1542</strain>
    </source>
</reference>
<evidence type="ECO:0000256" key="2">
    <source>
        <dbReference type="SAM" id="MobiDB-lite"/>
    </source>
</evidence>